<proteinExistence type="predicted"/>
<gene>
    <name evidence="4" type="ORF">HDA39_003085</name>
</gene>
<keyword evidence="5" id="KW-1185">Reference proteome</keyword>
<dbReference type="PANTHER" id="PTHR38133">
    <property type="entry name" value="SLR1429 PROTEIN"/>
    <property type="match status" value="1"/>
</dbReference>
<feature type="domain" description="SWIM-type" evidence="3">
    <location>
        <begin position="148"/>
        <end position="183"/>
    </location>
</feature>
<comment type="caution">
    <text evidence="4">The sequence shown here is derived from an EMBL/GenBank/DDBJ whole genome shotgun (WGS) entry which is preliminary data.</text>
</comment>
<evidence type="ECO:0000256" key="1">
    <source>
        <dbReference type="PROSITE-ProRule" id="PRU00325"/>
    </source>
</evidence>
<keyword evidence="1" id="KW-0863">Zinc-finger</keyword>
<accession>A0A7W9J662</accession>
<protein>
    <submittedName>
        <fullName evidence="4">Putative Zn finger protein</fullName>
    </submittedName>
</protein>
<keyword evidence="1" id="KW-0479">Metal-binding</keyword>
<dbReference type="AlphaFoldDB" id="A0A7W9J662"/>
<evidence type="ECO:0000313" key="5">
    <source>
        <dbReference type="Proteomes" id="UP000549971"/>
    </source>
</evidence>
<dbReference type="Pfam" id="PF04434">
    <property type="entry name" value="SWIM"/>
    <property type="match status" value="1"/>
</dbReference>
<feature type="compositionally biased region" description="Basic and acidic residues" evidence="2">
    <location>
        <begin position="1"/>
        <end position="18"/>
    </location>
</feature>
<dbReference type="InterPro" id="IPR007527">
    <property type="entry name" value="Znf_SWIM"/>
</dbReference>
<dbReference type="RefSeq" id="WP_184795875.1">
    <property type="nucleotide sequence ID" value="NZ_JACHMY010000001.1"/>
</dbReference>
<feature type="region of interest" description="Disordered" evidence="2">
    <location>
        <begin position="1"/>
        <end position="38"/>
    </location>
</feature>
<dbReference type="GO" id="GO:0008270">
    <property type="term" value="F:zinc ion binding"/>
    <property type="evidence" value="ECO:0007669"/>
    <property type="project" value="UniProtKB-KW"/>
</dbReference>
<dbReference type="PROSITE" id="PS50966">
    <property type="entry name" value="ZF_SWIM"/>
    <property type="match status" value="1"/>
</dbReference>
<keyword evidence="1" id="KW-0862">Zinc</keyword>
<dbReference type="PANTHER" id="PTHR38133:SF1">
    <property type="entry name" value="SLR1429 PROTEIN"/>
    <property type="match status" value="1"/>
</dbReference>
<organism evidence="4 5">
    <name type="scientific">Kribbella italica</name>
    <dbReference type="NCBI Taxonomy" id="1540520"/>
    <lineage>
        <taxon>Bacteria</taxon>
        <taxon>Bacillati</taxon>
        <taxon>Actinomycetota</taxon>
        <taxon>Actinomycetes</taxon>
        <taxon>Propionibacteriales</taxon>
        <taxon>Kribbellaceae</taxon>
        <taxon>Kribbella</taxon>
    </lineage>
</organism>
<evidence type="ECO:0000256" key="2">
    <source>
        <dbReference type="SAM" id="MobiDB-lite"/>
    </source>
</evidence>
<evidence type="ECO:0000259" key="3">
    <source>
        <dbReference type="PROSITE" id="PS50966"/>
    </source>
</evidence>
<evidence type="ECO:0000313" key="4">
    <source>
        <dbReference type="EMBL" id="MBB5836351.1"/>
    </source>
</evidence>
<reference evidence="4 5" key="1">
    <citation type="submission" date="2020-08" db="EMBL/GenBank/DDBJ databases">
        <title>Sequencing the genomes of 1000 actinobacteria strains.</title>
        <authorList>
            <person name="Klenk H.-P."/>
        </authorList>
    </citation>
    <scope>NUCLEOTIDE SEQUENCE [LARGE SCALE GENOMIC DNA]</scope>
    <source>
        <strain evidence="4 5">DSM 28967</strain>
    </source>
</reference>
<name>A0A7W9J662_9ACTN</name>
<sequence length="437" mass="46192">MSPDEPTPHERAPHERAPWRSWRGGGENAGLPAAKGAGARRPFGTTWWGKAWLEALEQRARLDPNRLSRGRSYARRGSVLELTVDPGVVRAEVQGSRVTPYGVTVEIRAFTDAEWDAVLDIVSAQIGRVAALLDGELPPELVDDVQAAGLDLLPGAGEVRTACNCPDFAVPCKHAAAVAYLIADALDDDPFALMLLRGRRRDELLAALRARRKSAPSTVKVKPAGVLARKAFAATPGQVPTPLRPGGQAGVPAAVLALAPPRSSGVEGSDLVTLATDAARRAWELAMGDGGLSLTFEQDLARRAAEVLGRSALADLAHRAGVSSRKLTNWAVAWREAGPGGLAVASESFTPEPGALAEGEAALVALGNDGGRLAGASRGPAWADAPRVDKNRVTSGRRQLRLGRDGLWYLFTEHFGDWTLSGPPATDPRELVQPPLG</sequence>
<dbReference type="Proteomes" id="UP000549971">
    <property type="component" value="Unassembled WGS sequence"/>
</dbReference>
<dbReference type="EMBL" id="JACHMY010000001">
    <property type="protein sequence ID" value="MBB5836351.1"/>
    <property type="molecule type" value="Genomic_DNA"/>
</dbReference>